<dbReference type="InterPro" id="IPR036291">
    <property type="entry name" value="NAD(P)-bd_dom_sf"/>
</dbReference>
<evidence type="ECO:0000313" key="4">
    <source>
        <dbReference type="Proteomes" id="UP000198855"/>
    </source>
</evidence>
<dbReference type="GO" id="GO:0016491">
    <property type="term" value="F:oxidoreductase activity"/>
    <property type="evidence" value="ECO:0007669"/>
    <property type="project" value="UniProtKB-KW"/>
</dbReference>
<dbReference type="Proteomes" id="UP000198855">
    <property type="component" value="Unassembled WGS sequence"/>
</dbReference>
<dbReference type="InterPro" id="IPR002347">
    <property type="entry name" value="SDR_fam"/>
</dbReference>
<accession>A0A1I2GKQ1</accession>
<dbReference type="PANTHER" id="PTHR42879:SF2">
    <property type="entry name" value="3-OXOACYL-[ACYL-CARRIER-PROTEIN] REDUCTASE FABG"/>
    <property type="match status" value="1"/>
</dbReference>
<keyword evidence="2" id="KW-0560">Oxidoreductase</keyword>
<proteinExistence type="inferred from homology"/>
<dbReference type="Pfam" id="PF13561">
    <property type="entry name" value="adh_short_C2"/>
    <property type="match status" value="1"/>
</dbReference>
<dbReference type="FunFam" id="3.40.50.720:FF:000084">
    <property type="entry name" value="Short-chain dehydrogenase reductase"/>
    <property type="match status" value="1"/>
</dbReference>
<name>A0A1I2GKQ1_9BACL</name>
<evidence type="ECO:0000256" key="1">
    <source>
        <dbReference type="ARBA" id="ARBA00006484"/>
    </source>
</evidence>
<dbReference type="STRING" id="1045775.SAMN05216378_5270"/>
<reference evidence="4" key="1">
    <citation type="submission" date="2016-10" db="EMBL/GenBank/DDBJ databases">
        <authorList>
            <person name="Varghese N."/>
            <person name="Submissions S."/>
        </authorList>
    </citation>
    <scope>NUCLEOTIDE SEQUENCE [LARGE SCALE GENOMIC DNA]</scope>
    <source>
        <strain evidence="4">CGMCC 1.10784</strain>
    </source>
</reference>
<dbReference type="RefSeq" id="WP_091189420.1">
    <property type="nucleotide sequence ID" value="NZ_FOMT01000006.1"/>
</dbReference>
<dbReference type="SUPFAM" id="SSF51735">
    <property type="entry name" value="NAD(P)-binding Rossmann-fold domains"/>
    <property type="match status" value="1"/>
</dbReference>
<comment type="similarity">
    <text evidence="1">Belongs to the short-chain dehydrogenases/reductases (SDR) family.</text>
</comment>
<dbReference type="OrthoDB" id="9803333at2"/>
<organism evidence="3 4">
    <name type="scientific">Paenibacillus catalpae</name>
    <dbReference type="NCBI Taxonomy" id="1045775"/>
    <lineage>
        <taxon>Bacteria</taxon>
        <taxon>Bacillati</taxon>
        <taxon>Bacillota</taxon>
        <taxon>Bacilli</taxon>
        <taxon>Bacillales</taxon>
        <taxon>Paenibacillaceae</taxon>
        <taxon>Paenibacillus</taxon>
    </lineage>
</organism>
<protein>
    <submittedName>
        <fullName evidence="3">3-oxoacyl-[acyl-carrier protein] reductase</fullName>
    </submittedName>
</protein>
<dbReference type="AlphaFoldDB" id="A0A1I2GKQ1"/>
<dbReference type="EMBL" id="FOMT01000006">
    <property type="protein sequence ID" value="SFF17181.1"/>
    <property type="molecule type" value="Genomic_DNA"/>
</dbReference>
<evidence type="ECO:0000256" key="2">
    <source>
        <dbReference type="ARBA" id="ARBA00023002"/>
    </source>
</evidence>
<keyword evidence="4" id="KW-1185">Reference proteome</keyword>
<gene>
    <name evidence="3" type="ORF">SAMN05216378_5270</name>
</gene>
<dbReference type="PANTHER" id="PTHR42879">
    <property type="entry name" value="3-OXOACYL-(ACYL-CARRIER-PROTEIN) REDUCTASE"/>
    <property type="match status" value="1"/>
</dbReference>
<dbReference type="GO" id="GO:0008206">
    <property type="term" value="P:bile acid metabolic process"/>
    <property type="evidence" value="ECO:0007669"/>
    <property type="project" value="UniProtKB-ARBA"/>
</dbReference>
<dbReference type="Gene3D" id="3.40.50.720">
    <property type="entry name" value="NAD(P)-binding Rossmann-like Domain"/>
    <property type="match status" value="1"/>
</dbReference>
<dbReference type="InterPro" id="IPR050259">
    <property type="entry name" value="SDR"/>
</dbReference>
<sequence length="250" mass="26061">MMSLHGTVAIVIGGTSGIGKATCLQLAKQGAKVIVGCFGNELSAEAIVSEIVAHGGEAVSIPADPRSSEQMERLADAVMHAFGRIDVLVCNASHSAEAASFAELSWDSFEQQLTGELKAAFEPTKAVIPVMTAQQFGRIIYLSSTEGKDPSPPYIAFGTAKGGLDAFARYIAQEFGPDGITANVVASGFVRTDGPFTISEDEGRVIGSLTPLRRIAEPEDVAGMISFLAGDGARFLTGTYTPVTGGLVME</sequence>
<evidence type="ECO:0000313" key="3">
    <source>
        <dbReference type="EMBL" id="SFF17181.1"/>
    </source>
</evidence>
<dbReference type="PRINTS" id="PR00081">
    <property type="entry name" value="GDHRDH"/>
</dbReference>